<feature type="transmembrane region" description="Helical" evidence="8">
    <location>
        <begin position="102"/>
        <end position="120"/>
    </location>
</feature>
<dbReference type="PANTHER" id="PTHR30269:SF0">
    <property type="entry name" value="MEMBRANE TRANSPORTER PROTEIN YFCA-RELATED"/>
    <property type="match status" value="1"/>
</dbReference>
<dbReference type="Pfam" id="PF01925">
    <property type="entry name" value="TauE"/>
    <property type="match status" value="1"/>
</dbReference>
<keyword evidence="5 8" id="KW-0812">Transmembrane</keyword>
<keyword evidence="3" id="KW-0813">Transport</keyword>
<dbReference type="AlphaFoldDB" id="A0A1H1QUU3"/>
<organism evidence="9 10">
    <name type="scientific">Pseudomonas asplenii</name>
    <dbReference type="NCBI Taxonomy" id="53407"/>
    <lineage>
        <taxon>Bacteria</taxon>
        <taxon>Pseudomonadati</taxon>
        <taxon>Pseudomonadota</taxon>
        <taxon>Gammaproteobacteria</taxon>
        <taxon>Pseudomonadales</taxon>
        <taxon>Pseudomonadaceae</taxon>
        <taxon>Pseudomonas</taxon>
    </lineage>
</organism>
<dbReference type="Proteomes" id="UP000199524">
    <property type="component" value="Chromosome I"/>
</dbReference>
<sequence length="256" mass="27758">MNFEYYLITLGFFAFCGGLIDAAVGGGGLVQLPALLHALPQYSLTTVFGTNKLSVLAGNLSSIFTYLKKIKIIWKLMLPTMFSAFIFSFMGALSISLIPRRLMEYITLFILIAMAIYTFIKKDLGRLSSNIKIGNREILLGILFGGLIGFYDGVFGPGSGSLLLFVFVRFFGFDFLNASASAKLVNLGTFSAALMFFIPSGNVLWAIGGVVAACNITGSIAGAFLALRYGSGFIRIFFLILLVLLIARMGMSLYAQ</sequence>
<comment type="subcellular location">
    <subcellularLocation>
        <location evidence="1 8">Cell membrane</location>
        <topology evidence="1 8">Multi-pass membrane protein</topology>
    </subcellularLocation>
</comment>
<proteinExistence type="inferred from homology"/>
<dbReference type="PANTHER" id="PTHR30269">
    <property type="entry name" value="TRANSMEMBRANE PROTEIN YFCA"/>
    <property type="match status" value="1"/>
</dbReference>
<evidence type="ECO:0000256" key="1">
    <source>
        <dbReference type="ARBA" id="ARBA00004651"/>
    </source>
</evidence>
<keyword evidence="4 8" id="KW-1003">Cell membrane</keyword>
<dbReference type="RefSeq" id="WP_090202897.1">
    <property type="nucleotide sequence ID" value="NZ_LT629777.1"/>
</dbReference>
<dbReference type="GO" id="GO:0005886">
    <property type="term" value="C:plasma membrane"/>
    <property type="evidence" value="ECO:0007669"/>
    <property type="project" value="UniProtKB-SubCell"/>
</dbReference>
<feature type="transmembrane region" description="Helical" evidence="8">
    <location>
        <begin position="204"/>
        <end position="227"/>
    </location>
</feature>
<feature type="transmembrane region" description="Helical" evidence="8">
    <location>
        <begin position="72"/>
        <end position="95"/>
    </location>
</feature>
<keyword evidence="6 8" id="KW-1133">Transmembrane helix</keyword>
<evidence type="ECO:0000256" key="2">
    <source>
        <dbReference type="ARBA" id="ARBA00009142"/>
    </source>
</evidence>
<dbReference type="InterPro" id="IPR052017">
    <property type="entry name" value="TSUP"/>
</dbReference>
<dbReference type="EMBL" id="LT629777">
    <property type="protein sequence ID" value="SDS27258.1"/>
    <property type="molecule type" value="Genomic_DNA"/>
</dbReference>
<keyword evidence="10" id="KW-1185">Reference proteome</keyword>
<evidence type="ECO:0000256" key="5">
    <source>
        <dbReference type="ARBA" id="ARBA00022692"/>
    </source>
</evidence>
<evidence type="ECO:0000256" key="4">
    <source>
        <dbReference type="ARBA" id="ARBA00022475"/>
    </source>
</evidence>
<feature type="transmembrane region" description="Helical" evidence="8">
    <location>
        <begin position="234"/>
        <end position="255"/>
    </location>
</feature>
<evidence type="ECO:0000256" key="6">
    <source>
        <dbReference type="ARBA" id="ARBA00022989"/>
    </source>
</evidence>
<evidence type="ECO:0000256" key="3">
    <source>
        <dbReference type="ARBA" id="ARBA00022448"/>
    </source>
</evidence>
<evidence type="ECO:0000256" key="7">
    <source>
        <dbReference type="ARBA" id="ARBA00023136"/>
    </source>
</evidence>
<evidence type="ECO:0000313" key="10">
    <source>
        <dbReference type="Proteomes" id="UP000199524"/>
    </source>
</evidence>
<protein>
    <recommendedName>
        <fullName evidence="8">Probable membrane transporter protein</fullName>
    </recommendedName>
</protein>
<name>A0A1H1QUU3_9PSED</name>
<keyword evidence="7 8" id="KW-0472">Membrane</keyword>
<comment type="similarity">
    <text evidence="2 8">Belongs to the 4-toluene sulfonate uptake permease (TSUP) (TC 2.A.102) family.</text>
</comment>
<gene>
    <name evidence="9" type="ORF">SAMN05216598_1063</name>
</gene>
<accession>A0A1H1QUU3</accession>
<dbReference type="GeneID" id="300206091"/>
<evidence type="ECO:0000313" key="9">
    <source>
        <dbReference type="EMBL" id="SDS27258.1"/>
    </source>
</evidence>
<feature type="transmembrane region" description="Helical" evidence="8">
    <location>
        <begin position="140"/>
        <end position="168"/>
    </location>
</feature>
<reference evidence="10" key="1">
    <citation type="submission" date="2016-10" db="EMBL/GenBank/DDBJ databases">
        <authorList>
            <person name="Varghese N."/>
            <person name="Submissions S."/>
        </authorList>
    </citation>
    <scope>NUCLEOTIDE SEQUENCE [LARGE SCALE GENOMIC DNA]</scope>
    <source>
        <strain evidence="10">ATCC 23835</strain>
    </source>
</reference>
<dbReference type="InterPro" id="IPR002781">
    <property type="entry name" value="TM_pro_TauE-like"/>
</dbReference>
<evidence type="ECO:0000256" key="8">
    <source>
        <dbReference type="RuleBase" id="RU363041"/>
    </source>
</evidence>